<evidence type="ECO:0000256" key="10">
    <source>
        <dbReference type="ARBA" id="ARBA00023098"/>
    </source>
</evidence>
<dbReference type="SMART" id="SM00195">
    <property type="entry name" value="DSPc"/>
    <property type="match status" value="1"/>
</dbReference>
<dbReference type="PANTHER" id="PTHR45961">
    <property type="entry name" value="IP21249P"/>
    <property type="match status" value="1"/>
</dbReference>
<accession>A0A7R9M444</accession>
<keyword evidence="5" id="KW-0812">Transmembrane</keyword>
<dbReference type="InterPro" id="IPR000387">
    <property type="entry name" value="Tyr_Pase_dom"/>
</dbReference>
<dbReference type="PROSITE" id="PS50054">
    <property type="entry name" value="TYR_PHOSPHATASE_DUAL"/>
    <property type="match status" value="1"/>
</dbReference>
<evidence type="ECO:0000256" key="11">
    <source>
        <dbReference type="ARBA" id="ARBA00023136"/>
    </source>
</evidence>
<dbReference type="InterPro" id="IPR002076">
    <property type="entry name" value="ELO_fam"/>
</dbReference>
<dbReference type="InterPro" id="IPR052103">
    <property type="entry name" value="Dual_spec_Phospatases"/>
</dbReference>
<dbReference type="EMBL" id="OC921237">
    <property type="protein sequence ID" value="CAD7653225.1"/>
    <property type="molecule type" value="Genomic_DNA"/>
</dbReference>
<keyword evidence="10" id="KW-0443">Lipid metabolism</keyword>
<dbReference type="EMBL" id="CAJPVJ010006412">
    <property type="protein sequence ID" value="CAG2170412.1"/>
    <property type="molecule type" value="Genomic_DNA"/>
</dbReference>
<feature type="domain" description="Tyrosine-protein phosphatase" evidence="13">
    <location>
        <begin position="72"/>
        <end position="213"/>
    </location>
</feature>
<dbReference type="PROSITE" id="PS50056">
    <property type="entry name" value="TYR_PHOSPHATASE_2"/>
    <property type="match status" value="1"/>
</dbReference>
<evidence type="ECO:0000256" key="7">
    <source>
        <dbReference type="ARBA" id="ARBA00022832"/>
    </source>
</evidence>
<evidence type="ECO:0000259" key="14">
    <source>
        <dbReference type="PROSITE" id="PS50056"/>
    </source>
</evidence>
<dbReference type="PROSITE" id="PS00383">
    <property type="entry name" value="TYR_PHOSPHATASE_1"/>
    <property type="match status" value="1"/>
</dbReference>
<organism evidence="15">
    <name type="scientific">Oppiella nova</name>
    <dbReference type="NCBI Taxonomy" id="334625"/>
    <lineage>
        <taxon>Eukaryota</taxon>
        <taxon>Metazoa</taxon>
        <taxon>Ecdysozoa</taxon>
        <taxon>Arthropoda</taxon>
        <taxon>Chelicerata</taxon>
        <taxon>Arachnida</taxon>
        <taxon>Acari</taxon>
        <taxon>Acariformes</taxon>
        <taxon>Sarcoptiformes</taxon>
        <taxon>Oribatida</taxon>
        <taxon>Brachypylina</taxon>
        <taxon>Oppioidea</taxon>
        <taxon>Oppiidae</taxon>
        <taxon>Oppiella</taxon>
    </lineage>
</organism>
<dbReference type="GO" id="GO:0004721">
    <property type="term" value="F:phosphoprotein phosphatase activity"/>
    <property type="evidence" value="ECO:0007669"/>
    <property type="project" value="UniProtKB-KW"/>
</dbReference>
<proteinExistence type="inferred from homology"/>
<dbReference type="PROSITE" id="PS01188">
    <property type="entry name" value="ELO"/>
    <property type="match status" value="1"/>
</dbReference>
<dbReference type="InterPro" id="IPR020422">
    <property type="entry name" value="TYR_PHOSPHATASE_DUAL_dom"/>
</dbReference>
<evidence type="ECO:0000256" key="8">
    <source>
        <dbReference type="ARBA" id="ARBA00022912"/>
    </source>
</evidence>
<keyword evidence="12" id="KW-0275">Fatty acid biosynthesis</keyword>
<feature type="domain" description="Tyrosine specific protein phosphatases" evidence="14">
    <location>
        <begin position="134"/>
        <end position="191"/>
    </location>
</feature>
<evidence type="ECO:0008006" key="17">
    <source>
        <dbReference type="Google" id="ProtNLM"/>
    </source>
</evidence>
<dbReference type="InterPro" id="IPR000340">
    <property type="entry name" value="Dual-sp_phosphatase_cat-dom"/>
</dbReference>
<dbReference type="SUPFAM" id="SSF52799">
    <property type="entry name" value="(Phosphotyrosine protein) phosphatases II"/>
    <property type="match status" value="1"/>
</dbReference>
<dbReference type="OrthoDB" id="285418at2759"/>
<dbReference type="Proteomes" id="UP000728032">
    <property type="component" value="Unassembled WGS sequence"/>
</dbReference>
<dbReference type="PANTHER" id="PTHR45961:SF6">
    <property type="entry name" value="IP21249P"/>
    <property type="match status" value="1"/>
</dbReference>
<gene>
    <name evidence="15" type="ORF">ONB1V03_LOCUS9882</name>
</gene>
<evidence type="ECO:0000256" key="12">
    <source>
        <dbReference type="ARBA" id="ARBA00023160"/>
    </source>
</evidence>
<evidence type="ECO:0000313" key="16">
    <source>
        <dbReference type="Proteomes" id="UP000728032"/>
    </source>
</evidence>
<sequence>MGCCVSQPKSNLKPLKKGSVLSLAQSMKITKGGHAITFKVIRKPMLQKEADRIARDPSCGQDFQTVFNPPLNVCNKLTKFVYLSGIASLTKENLEKLGITLIINATYEWFNIEPENTTCYRVPVDDSANDDISVYFDEVCDKIEENAQNGGKTLVHCMAGASRSTTLVLAYLMKYEKINLKNAFISVKKRRETARPNVGFWEQLIKYEIKIRGQASVKMLHMTASVKMLHMTVDNIQVIVPDFYEKDYPDLSKTEELAVNEYSAVILWYKKKIAIAIWCYYFSKCIELLDTIFFILRKKANQLTFLHVYHHSSMLIRGQASVKMLHMTVDNIQVIVPDFYEKDYPDLIPRPKWRPKTQDLNVKLLK</sequence>
<keyword evidence="7" id="KW-0276">Fatty acid metabolism</keyword>
<dbReference type="GO" id="GO:0005737">
    <property type="term" value="C:cytoplasm"/>
    <property type="evidence" value="ECO:0007669"/>
    <property type="project" value="TreeGrafter"/>
</dbReference>
<dbReference type="InterPro" id="IPR030457">
    <property type="entry name" value="ELO_CS"/>
</dbReference>
<evidence type="ECO:0000256" key="6">
    <source>
        <dbReference type="ARBA" id="ARBA00022801"/>
    </source>
</evidence>
<dbReference type="CDD" id="cd14514">
    <property type="entry name" value="DUSP14-like"/>
    <property type="match status" value="1"/>
</dbReference>
<dbReference type="GO" id="GO:0016020">
    <property type="term" value="C:membrane"/>
    <property type="evidence" value="ECO:0007669"/>
    <property type="project" value="UniProtKB-SubCell"/>
</dbReference>
<keyword evidence="11" id="KW-0472">Membrane</keyword>
<reference evidence="15" key="1">
    <citation type="submission" date="2020-11" db="EMBL/GenBank/DDBJ databases">
        <authorList>
            <person name="Tran Van P."/>
        </authorList>
    </citation>
    <scope>NUCLEOTIDE SEQUENCE</scope>
</reference>
<keyword evidence="4" id="KW-0808">Transferase</keyword>
<keyword evidence="16" id="KW-1185">Reference proteome</keyword>
<dbReference type="Pfam" id="PF01151">
    <property type="entry name" value="ELO"/>
    <property type="match status" value="1"/>
</dbReference>
<protein>
    <recommendedName>
        <fullName evidence="17">Protein-tyrosine-phosphatase</fullName>
    </recommendedName>
</protein>
<keyword evidence="8" id="KW-0904">Protein phosphatase</keyword>
<evidence type="ECO:0000313" key="15">
    <source>
        <dbReference type="EMBL" id="CAD7653225.1"/>
    </source>
</evidence>
<dbReference type="GO" id="GO:0006633">
    <property type="term" value="P:fatty acid biosynthetic process"/>
    <property type="evidence" value="ECO:0007669"/>
    <property type="project" value="UniProtKB-KW"/>
</dbReference>
<evidence type="ECO:0000256" key="1">
    <source>
        <dbReference type="ARBA" id="ARBA00004141"/>
    </source>
</evidence>
<keyword evidence="3" id="KW-0444">Lipid biosynthesis</keyword>
<evidence type="ECO:0000256" key="3">
    <source>
        <dbReference type="ARBA" id="ARBA00022516"/>
    </source>
</evidence>
<dbReference type="Gene3D" id="3.90.190.10">
    <property type="entry name" value="Protein tyrosine phosphatase superfamily"/>
    <property type="match status" value="1"/>
</dbReference>
<comment type="similarity">
    <text evidence="2">Belongs to the protein-tyrosine phosphatase family. Non-receptor class dual specificity subfamily.</text>
</comment>
<dbReference type="InterPro" id="IPR029021">
    <property type="entry name" value="Prot-tyrosine_phosphatase-like"/>
</dbReference>
<dbReference type="GO" id="GO:0009922">
    <property type="term" value="F:fatty acid elongase activity"/>
    <property type="evidence" value="ECO:0007669"/>
    <property type="project" value="InterPro"/>
</dbReference>
<name>A0A7R9M444_9ACAR</name>
<comment type="subcellular location">
    <subcellularLocation>
        <location evidence="1">Membrane</location>
        <topology evidence="1">Multi-pass membrane protein</topology>
    </subcellularLocation>
</comment>
<evidence type="ECO:0000256" key="2">
    <source>
        <dbReference type="ARBA" id="ARBA00008601"/>
    </source>
</evidence>
<evidence type="ECO:0000256" key="4">
    <source>
        <dbReference type="ARBA" id="ARBA00022679"/>
    </source>
</evidence>
<keyword evidence="6" id="KW-0378">Hydrolase</keyword>
<evidence type="ECO:0000256" key="9">
    <source>
        <dbReference type="ARBA" id="ARBA00022989"/>
    </source>
</evidence>
<dbReference type="InterPro" id="IPR016130">
    <property type="entry name" value="Tyr_Pase_AS"/>
</dbReference>
<evidence type="ECO:0000259" key="13">
    <source>
        <dbReference type="PROSITE" id="PS50054"/>
    </source>
</evidence>
<dbReference type="Pfam" id="PF00782">
    <property type="entry name" value="DSPc"/>
    <property type="match status" value="1"/>
</dbReference>
<dbReference type="AlphaFoldDB" id="A0A7R9M444"/>
<keyword evidence="9" id="KW-1133">Transmembrane helix</keyword>
<evidence type="ECO:0000256" key="5">
    <source>
        <dbReference type="ARBA" id="ARBA00022692"/>
    </source>
</evidence>